<feature type="transmembrane region" description="Helical" evidence="6">
    <location>
        <begin position="267"/>
        <end position="286"/>
    </location>
</feature>
<feature type="transmembrane region" description="Helical" evidence="6">
    <location>
        <begin position="79"/>
        <end position="96"/>
    </location>
</feature>
<evidence type="ECO:0000256" key="1">
    <source>
        <dbReference type="ARBA" id="ARBA00004141"/>
    </source>
</evidence>
<evidence type="ECO:0000256" key="6">
    <source>
        <dbReference type="SAM" id="Phobius"/>
    </source>
</evidence>
<evidence type="ECO:0000259" key="7">
    <source>
        <dbReference type="PROSITE" id="PS50850"/>
    </source>
</evidence>
<name>A0AAU9K6B6_9CILI</name>
<gene>
    <name evidence="8" type="ORF">BSTOLATCC_MIC58056</name>
</gene>
<accession>A0AAU9K6B6</accession>
<evidence type="ECO:0000313" key="8">
    <source>
        <dbReference type="EMBL" id="CAG9333238.1"/>
    </source>
</evidence>
<organism evidence="8 9">
    <name type="scientific">Blepharisma stoltei</name>
    <dbReference type="NCBI Taxonomy" id="1481888"/>
    <lineage>
        <taxon>Eukaryota</taxon>
        <taxon>Sar</taxon>
        <taxon>Alveolata</taxon>
        <taxon>Ciliophora</taxon>
        <taxon>Postciliodesmatophora</taxon>
        <taxon>Heterotrichea</taxon>
        <taxon>Heterotrichida</taxon>
        <taxon>Blepharismidae</taxon>
        <taxon>Blepharisma</taxon>
    </lineage>
</organism>
<proteinExistence type="predicted"/>
<dbReference type="PROSITE" id="PS50850">
    <property type="entry name" value="MFS"/>
    <property type="match status" value="1"/>
</dbReference>
<reference evidence="8" key="1">
    <citation type="submission" date="2021-09" db="EMBL/GenBank/DDBJ databases">
        <authorList>
            <consortium name="AG Swart"/>
            <person name="Singh M."/>
            <person name="Singh A."/>
            <person name="Seah K."/>
            <person name="Emmerich C."/>
        </authorList>
    </citation>
    <scope>NUCLEOTIDE SEQUENCE</scope>
    <source>
        <strain evidence="8">ATCC30299</strain>
    </source>
</reference>
<dbReference type="InterPro" id="IPR020846">
    <property type="entry name" value="MFS_dom"/>
</dbReference>
<feature type="transmembrane region" description="Helical" evidence="6">
    <location>
        <begin position="136"/>
        <end position="156"/>
    </location>
</feature>
<dbReference type="InterPro" id="IPR011701">
    <property type="entry name" value="MFS"/>
</dbReference>
<dbReference type="Proteomes" id="UP001162131">
    <property type="component" value="Unassembled WGS sequence"/>
</dbReference>
<feature type="transmembrane region" description="Helical" evidence="6">
    <location>
        <begin position="298"/>
        <end position="318"/>
    </location>
</feature>
<dbReference type="PANTHER" id="PTHR23504">
    <property type="entry name" value="MAJOR FACILITATOR SUPERFAMILY DOMAIN-CONTAINING PROTEIN 10"/>
    <property type="match status" value="1"/>
</dbReference>
<evidence type="ECO:0000256" key="3">
    <source>
        <dbReference type="ARBA" id="ARBA00022692"/>
    </source>
</evidence>
<evidence type="ECO:0000256" key="4">
    <source>
        <dbReference type="ARBA" id="ARBA00022989"/>
    </source>
</evidence>
<dbReference type="Pfam" id="PF07690">
    <property type="entry name" value="MFS_1"/>
    <property type="match status" value="1"/>
</dbReference>
<evidence type="ECO:0000256" key="5">
    <source>
        <dbReference type="ARBA" id="ARBA00023136"/>
    </source>
</evidence>
<feature type="transmembrane region" description="Helical" evidence="6">
    <location>
        <begin position="399"/>
        <end position="419"/>
    </location>
</feature>
<dbReference type="EMBL" id="CAJZBQ010000056">
    <property type="protein sequence ID" value="CAG9333238.1"/>
    <property type="molecule type" value="Genomic_DNA"/>
</dbReference>
<comment type="subcellular location">
    <subcellularLocation>
        <location evidence="1">Membrane</location>
        <topology evidence="1">Multi-pass membrane protein</topology>
    </subcellularLocation>
</comment>
<feature type="domain" description="Major facilitator superfamily (MFS) profile" evidence="7">
    <location>
        <begin position="7"/>
        <end position="427"/>
    </location>
</feature>
<feature type="transmembrane region" description="Helical" evidence="6">
    <location>
        <begin position="7"/>
        <end position="28"/>
    </location>
</feature>
<keyword evidence="2" id="KW-0813">Transport</keyword>
<evidence type="ECO:0000313" key="9">
    <source>
        <dbReference type="Proteomes" id="UP001162131"/>
    </source>
</evidence>
<evidence type="ECO:0000256" key="2">
    <source>
        <dbReference type="ARBA" id="ARBA00022448"/>
    </source>
</evidence>
<dbReference type="InterPro" id="IPR036259">
    <property type="entry name" value="MFS_trans_sf"/>
</dbReference>
<keyword evidence="3 6" id="KW-0812">Transmembrane</keyword>
<keyword evidence="4 6" id="KW-1133">Transmembrane helix</keyword>
<dbReference type="GO" id="GO:0016020">
    <property type="term" value="C:membrane"/>
    <property type="evidence" value="ECO:0007669"/>
    <property type="project" value="UniProtKB-SubCell"/>
</dbReference>
<protein>
    <recommendedName>
        <fullName evidence="7">Major facilitator superfamily (MFS) profile domain-containing protein</fullName>
    </recommendedName>
</protein>
<dbReference type="SUPFAM" id="SSF103473">
    <property type="entry name" value="MFS general substrate transporter"/>
    <property type="match status" value="1"/>
</dbReference>
<dbReference type="Gene3D" id="1.20.1250.20">
    <property type="entry name" value="MFS general substrate transporter like domains"/>
    <property type="match status" value="1"/>
</dbReference>
<dbReference type="GO" id="GO:0022857">
    <property type="term" value="F:transmembrane transporter activity"/>
    <property type="evidence" value="ECO:0007669"/>
    <property type="project" value="InterPro"/>
</dbReference>
<keyword evidence="5 6" id="KW-0472">Membrane</keyword>
<sequence length="448" mass="50072">MNKKGIILFATYLGLFANAVVYTIIIPFGSKMVSAFGMANDRDSTGTWVGILTFVLMFGRTIASPFWGIICDKWGRKPVMIVGTLSNVILSIAFGFSSSFIWALLVRFFLGIMTPLTMVVKTLLSELCPGESNAIAWQIVMWQMGLIGGNIIGGLLEDPKSSGLIKSGIFADYPFLLPNFFAAIMSAVALVLLIPFLEETLQKNNDDELSLSQGRSYWKIVTDPLVKRLVSVYFILSGNLTAFQELISLWCWASISKGGFEMNPSEIGMILAISSAILLLFQKCSYNWLVERSGLVSICSYSLLFSSPFLMIMPIASVFNEYLWLKWISLTCVCMAWYFITFISNTSIMTISNNSVISKERGRMNGIFMSMGSLARSVSPLFFGFLFAKSIEIDWIFPFDYALSFYLMAIFSSIGWIICKQLPKTLNYPLETVNSDKAYTELARLNEN</sequence>
<feature type="transmembrane region" description="Helical" evidence="6">
    <location>
        <begin position="366"/>
        <end position="387"/>
    </location>
</feature>
<feature type="transmembrane region" description="Helical" evidence="6">
    <location>
        <begin position="48"/>
        <end position="67"/>
    </location>
</feature>
<dbReference type="AlphaFoldDB" id="A0AAU9K6B6"/>
<dbReference type="PANTHER" id="PTHR23504:SF15">
    <property type="entry name" value="MAJOR FACILITATOR SUPERFAMILY (MFS) PROFILE DOMAIN-CONTAINING PROTEIN"/>
    <property type="match status" value="1"/>
</dbReference>
<feature type="transmembrane region" description="Helical" evidence="6">
    <location>
        <begin position="176"/>
        <end position="197"/>
    </location>
</feature>
<comment type="caution">
    <text evidence="8">The sequence shown here is derived from an EMBL/GenBank/DDBJ whole genome shotgun (WGS) entry which is preliminary data.</text>
</comment>
<keyword evidence="9" id="KW-1185">Reference proteome</keyword>